<gene>
    <name evidence="2" type="ORF">DFH08DRAFT_970411</name>
</gene>
<dbReference type="AlphaFoldDB" id="A0AAD6ZG74"/>
<accession>A0AAD6ZG74</accession>
<dbReference type="Gene3D" id="3.20.20.80">
    <property type="entry name" value="Glycosidases"/>
    <property type="match status" value="1"/>
</dbReference>
<dbReference type="SUPFAM" id="SSF51445">
    <property type="entry name" value="(Trans)glycosidases"/>
    <property type="match status" value="1"/>
</dbReference>
<evidence type="ECO:0000259" key="1">
    <source>
        <dbReference type="Pfam" id="PF14587"/>
    </source>
</evidence>
<dbReference type="InterPro" id="IPR039514">
    <property type="entry name" value="6GAL-like"/>
</dbReference>
<dbReference type="InterPro" id="IPR017853">
    <property type="entry name" value="GH"/>
</dbReference>
<feature type="domain" description="Endo-beta-1,6-galactanase-like" evidence="1">
    <location>
        <begin position="13"/>
        <end position="94"/>
    </location>
</feature>
<comment type="caution">
    <text evidence="2">The sequence shown here is derived from an EMBL/GenBank/DDBJ whole genome shotgun (WGS) entry which is preliminary data.</text>
</comment>
<reference evidence="2" key="1">
    <citation type="submission" date="2023-03" db="EMBL/GenBank/DDBJ databases">
        <title>Massive genome expansion in bonnet fungi (Mycena s.s.) driven by repeated elements and novel gene families across ecological guilds.</title>
        <authorList>
            <consortium name="Lawrence Berkeley National Laboratory"/>
            <person name="Harder C.B."/>
            <person name="Miyauchi S."/>
            <person name="Viragh M."/>
            <person name="Kuo A."/>
            <person name="Thoen E."/>
            <person name="Andreopoulos B."/>
            <person name="Lu D."/>
            <person name="Skrede I."/>
            <person name="Drula E."/>
            <person name="Henrissat B."/>
            <person name="Morin E."/>
            <person name="Kohler A."/>
            <person name="Barry K."/>
            <person name="LaButti K."/>
            <person name="Morin E."/>
            <person name="Salamov A."/>
            <person name="Lipzen A."/>
            <person name="Mereny Z."/>
            <person name="Hegedus B."/>
            <person name="Baldrian P."/>
            <person name="Stursova M."/>
            <person name="Weitz H."/>
            <person name="Taylor A."/>
            <person name="Grigoriev I.V."/>
            <person name="Nagy L.G."/>
            <person name="Martin F."/>
            <person name="Kauserud H."/>
        </authorList>
    </citation>
    <scope>NUCLEOTIDE SEQUENCE</scope>
    <source>
        <strain evidence="2">CBHHK002</strain>
    </source>
</reference>
<dbReference type="Pfam" id="PF14587">
    <property type="entry name" value="Glyco_hydr_30_2"/>
    <property type="match status" value="1"/>
</dbReference>
<evidence type="ECO:0000313" key="3">
    <source>
        <dbReference type="Proteomes" id="UP001218218"/>
    </source>
</evidence>
<dbReference type="GO" id="GO:0004553">
    <property type="term" value="F:hydrolase activity, hydrolyzing O-glycosyl compounds"/>
    <property type="evidence" value="ECO:0007669"/>
    <property type="project" value="InterPro"/>
</dbReference>
<organism evidence="2 3">
    <name type="scientific">Mycena albidolilacea</name>
    <dbReference type="NCBI Taxonomy" id="1033008"/>
    <lineage>
        <taxon>Eukaryota</taxon>
        <taxon>Fungi</taxon>
        <taxon>Dikarya</taxon>
        <taxon>Basidiomycota</taxon>
        <taxon>Agaricomycotina</taxon>
        <taxon>Agaricomycetes</taxon>
        <taxon>Agaricomycetidae</taxon>
        <taxon>Agaricales</taxon>
        <taxon>Marasmiineae</taxon>
        <taxon>Mycenaceae</taxon>
        <taxon>Mycena</taxon>
    </lineage>
</organism>
<dbReference type="EMBL" id="JARIHO010000052">
    <property type="protein sequence ID" value="KAJ7321133.1"/>
    <property type="molecule type" value="Genomic_DNA"/>
</dbReference>
<protein>
    <recommendedName>
        <fullName evidence="1">Endo-beta-1,6-galactanase-like domain-containing protein</fullName>
    </recommendedName>
</protein>
<keyword evidence="3" id="KW-1185">Reference proteome</keyword>
<sequence>MSNNASCGGIFVSGTEEAYGTYVANIISYWRSTGLNIDLVAPMHEPDNSFGACTQEGMQVSATQRADVINGVFAALEKQGLSTTVGIVADEAATVSLAASELLAGFPAIAHHIYDFPSDNEYTSTAAAWWVRPLAQDAATRKDSTPQHQEKLLGK</sequence>
<name>A0AAD6ZG74_9AGAR</name>
<evidence type="ECO:0000313" key="2">
    <source>
        <dbReference type="EMBL" id="KAJ7321133.1"/>
    </source>
</evidence>
<proteinExistence type="predicted"/>
<dbReference type="Proteomes" id="UP001218218">
    <property type="component" value="Unassembled WGS sequence"/>
</dbReference>